<proteinExistence type="predicted"/>
<dbReference type="RefSeq" id="WP_344750252.1">
    <property type="nucleotide sequence ID" value="NZ_BAAAWW010000224.1"/>
</dbReference>
<gene>
    <name evidence="3" type="ORF">ACFFRH_11660</name>
</gene>
<protein>
    <submittedName>
        <fullName evidence="3">CHAT domain-containing protein</fullName>
    </submittedName>
</protein>
<evidence type="ECO:0000313" key="4">
    <source>
        <dbReference type="Proteomes" id="UP001589610"/>
    </source>
</evidence>
<reference evidence="3 4" key="1">
    <citation type="submission" date="2024-09" db="EMBL/GenBank/DDBJ databases">
        <authorList>
            <person name="Sun Q."/>
            <person name="Mori K."/>
        </authorList>
    </citation>
    <scope>NUCLEOTIDE SEQUENCE [LARGE SCALE GENOMIC DNA]</scope>
    <source>
        <strain evidence="3 4">JCM 3028</strain>
    </source>
</reference>
<feature type="region of interest" description="Disordered" evidence="1">
    <location>
        <begin position="15"/>
        <end position="41"/>
    </location>
</feature>
<feature type="domain" description="CHAT" evidence="2">
    <location>
        <begin position="236"/>
        <end position="391"/>
    </location>
</feature>
<comment type="caution">
    <text evidence="3">The sequence shown here is derived from an EMBL/GenBank/DDBJ whole genome shotgun (WGS) entry which is preliminary data.</text>
</comment>
<dbReference type="InterPro" id="IPR024983">
    <property type="entry name" value="CHAT_dom"/>
</dbReference>
<organism evidence="3 4">
    <name type="scientific">Streptosporangium vulgare</name>
    <dbReference type="NCBI Taxonomy" id="46190"/>
    <lineage>
        <taxon>Bacteria</taxon>
        <taxon>Bacillati</taxon>
        <taxon>Actinomycetota</taxon>
        <taxon>Actinomycetes</taxon>
        <taxon>Streptosporangiales</taxon>
        <taxon>Streptosporangiaceae</taxon>
        <taxon>Streptosporangium</taxon>
    </lineage>
</organism>
<dbReference type="Proteomes" id="UP001589610">
    <property type="component" value="Unassembled WGS sequence"/>
</dbReference>
<accession>A0ABV5TAM6</accession>
<dbReference type="EMBL" id="JBHMBS010000004">
    <property type="protein sequence ID" value="MFB9676144.1"/>
    <property type="molecule type" value="Genomic_DNA"/>
</dbReference>
<evidence type="ECO:0000313" key="3">
    <source>
        <dbReference type="EMBL" id="MFB9676144.1"/>
    </source>
</evidence>
<sequence length="433" mass="47454">MTGMPNGLRRALLHEGRSFKPHGAGRARARDSSPEAAEGRVSPVDALGAVVSEPRPLPPSPIALSASLPPKTAFLKVWRDGGAESYGIEGVCCCGIALAYRRQPRQVRPARLTLGDLIHGGDGGESPNSTLIRLITWSKEASEDLKGFLSKIRRAHGDDVYMIIEDLTGYGLPWELLWHRDKDLTVEWLGALFPIARSVGRPTAAVTRCTGEILTYVAPDMAGDRALLDRFQVTTREVSLRTLLNSLDAKGDPVSLVYVACHGEYGRVDTPYARADMRLIEGPRDSGRGISLREIHAHDLLRLEQTGGLVFLNTCHSGRERVDPDLDNTTLRSFAKVFLDAGASGFIGTMGEVGREHGYDLAKALLHTLTENPDTPVVVALRDCRRKASEPSMKVPAENDAEAAARLLPFFYAFMYTYFGNPQTTLRPREEAR</sequence>
<name>A0ABV5TAM6_9ACTN</name>
<evidence type="ECO:0000259" key="2">
    <source>
        <dbReference type="Pfam" id="PF12770"/>
    </source>
</evidence>
<evidence type="ECO:0000256" key="1">
    <source>
        <dbReference type="SAM" id="MobiDB-lite"/>
    </source>
</evidence>
<keyword evidence="4" id="KW-1185">Reference proteome</keyword>
<dbReference type="Pfam" id="PF12770">
    <property type="entry name" value="CHAT"/>
    <property type="match status" value="1"/>
</dbReference>